<evidence type="ECO:0000313" key="2">
    <source>
        <dbReference type="Proteomes" id="UP000024635"/>
    </source>
</evidence>
<dbReference type="EMBL" id="JARK01001380">
    <property type="protein sequence ID" value="EYC13261.1"/>
    <property type="molecule type" value="Genomic_DNA"/>
</dbReference>
<accession>A0A016UEA8</accession>
<name>A0A016UEA8_9BILA</name>
<dbReference type="Proteomes" id="UP000024635">
    <property type="component" value="Unassembled WGS sequence"/>
</dbReference>
<protein>
    <submittedName>
        <fullName evidence="1">Uncharacterized protein</fullName>
    </submittedName>
</protein>
<proteinExistence type="predicted"/>
<keyword evidence="2" id="KW-1185">Reference proteome</keyword>
<dbReference type="AlphaFoldDB" id="A0A016UEA8"/>
<gene>
    <name evidence="1" type="primary">Acey_s0044.g1069</name>
    <name evidence="1" type="ORF">Y032_0044g1069</name>
</gene>
<organism evidence="1 2">
    <name type="scientific">Ancylostoma ceylanicum</name>
    <dbReference type="NCBI Taxonomy" id="53326"/>
    <lineage>
        <taxon>Eukaryota</taxon>
        <taxon>Metazoa</taxon>
        <taxon>Ecdysozoa</taxon>
        <taxon>Nematoda</taxon>
        <taxon>Chromadorea</taxon>
        <taxon>Rhabditida</taxon>
        <taxon>Rhabditina</taxon>
        <taxon>Rhabditomorpha</taxon>
        <taxon>Strongyloidea</taxon>
        <taxon>Ancylostomatidae</taxon>
        <taxon>Ancylostomatinae</taxon>
        <taxon>Ancylostoma</taxon>
    </lineage>
</organism>
<reference evidence="2" key="1">
    <citation type="journal article" date="2015" name="Nat. Genet.">
        <title>The genome and transcriptome of the zoonotic hookworm Ancylostoma ceylanicum identify infection-specific gene families.</title>
        <authorList>
            <person name="Schwarz E.M."/>
            <person name="Hu Y."/>
            <person name="Antoshechkin I."/>
            <person name="Miller M.M."/>
            <person name="Sternberg P.W."/>
            <person name="Aroian R.V."/>
        </authorList>
    </citation>
    <scope>NUCLEOTIDE SEQUENCE</scope>
    <source>
        <strain evidence="2">HY135</strain>
    </source>
</reference>
<sequence>MSLRQFVLKILHKVARDKLGLPETLLSQKTRLKTDLCIIPDLHLLARSRNRMSRAQGGVNMIDRAVVSDFNVPSDRFTRLSRPLPP</sequence>
<evidence type="ECO:0000313" key="1">
    <source>
        <dbReference type="EMBL" id="EYC13261.1"/>
    </source>
</evidence>
<comment type="caution">
    <text evidence="1">The sequence shown here is derived from an EMBL/GenBank/DDBJ whole genome shotgun (WGS) entry which is preliminary data.</text>
</comment>